<comment type="caution">
    <text evidence="2">The sequence shown here is derived from an EMBL/GenBank/DDBJ whole genome shotgun (WGS) entry which is preliminary data.</text>
</comment>
<evidence type="ECO:0000313" key="2">
    <source>
        <dbReference type="EMBL" id="KTB31464.1"/>
    </source>
</evidence>
<dbReference type="Proteomes" id="UP000054988">
    <property type="component" value="Unassembled WGS sequence"/>
</dbReference>
<evidence type="ECO:0008006" key="4">
    <source>
        <dbReference type="Google" id="ProtNLM"/>
    </source>
</evidence>
<reference evidence="2 3" key="1">
    <citation type="submission" date="2015-12" db="EMBL/GenBank/DDBJ databases">
        <title>Draft genome sequence of Moniliophthora roreri, the causal agent of frosty pod rot of cacao.</title>
        <authorList>
            <person name="Aime M.C."/>
            <person name="Diaz-Valderrama J.R."/>
            <person name="Kijpornyongpan T."/>
            <person name="Phillips-Mora W."/>
        </authorList>
    </citation>
    <scope>NUCLEOTIDE SEQUENCE [LARGE SCALE GENOMIC DNA]</scope>
    <source>
        <strain evidence="2 3">MCA 2952</strain>
    </source>
</reference>
<dbReference type="EMBL" id="LATX01002321">
    <property type="protein sequence ID" value="KTB31464.1"/>
    <property type="molecule type" value="Genomic_DNA"/>
</dbReference>
<gene>
    <name evidence="2" type="ORF">WG66_15938</name>
</gene>
<organism evidence="2 3">
    <name type="scientific">Moniliophthora roreri</name>
    <name type="common">Frosty pod rot fungus</name>
    <name type="synonym">Monilia roreri</name>
    <dbReference type="NCBI Taxonomy" id="221103"/>
    <lineage>
        <taxon>Eukaryota</taxon>
        <taxon>Fungi</taxon>
        <taxon>Dikarya</taxon>
        <taxon>Basidiomycota</taxon>
        <taxon>Agaricomycotina</taxon>
        <taxon>Agaricomycetes</taxon>
        <taxon>Agaricomycetidae</taxon>
        <taxon>Agaricales</taxon>
        <taxon>Marasmiineae</taxon>
        <taxon>Marasmiaceae</taxon>
        <taxon>Moniliophthora</taxon>
    </lineage>
</organism>
<proteinExistence type="predicted"/>
<sequence length="441" mass="50489">MALNEEPGVHYLPVELVRNIIKWNAHSWKELGVYSLVSKLWRNATMPFVFEKARIRNHRRLSQLCDLLKSTPEISKYIRRVAFHPITSEDPEVNEDSISLLASLPTFPGVTELEYCDCGEVEAPGTRVTPQLTRFLKTFPYLRRVKIISRFADINQLKAFIGCCGAVKELVLWEGIRMQPMLEHHDKSEGDARADFSSFDLSQLEHLEVFSQLHDFDWILDTILQESRPNKLRSITVESSGFNPHALSRLLEEFSLTLSQLTIEPLWSIESCLRPTPSPFSPLPALHTLTVANITLKDFYHSEENPKDVLLWMHKLIDQLDAANMVVFELVFQAIDGPSSIEEALQTLAWKDLTAHILKRYSRIEELKLRFDLTDAFDQSFGVILQSLVQQYIPASIFGGRRVSLEWTIDFPDDTDWESEGEFPDEPEETGESDGPGESEE</sequence>
<accession>A0A0W0F592</accession>
<protein>
    <recommendedName>
        <fullName evidence="4">F-box domain-containing protein</fullName>
    </recommendedName>
</protein>
<evidence type="ECO:0000256" key="1">
    <source>
        <dbReference type="SAM" id="MobiDB-lite"/>
    </source>
</evidence>
<dbReference type="AlphaFoldDB" id="A0A0W0F592"/>
<feature type="region of interest" description="Disordered" evidence="1">
    <location>
        <begin position="412"/>
        <end position="441"/>
    </location>
</feature>
<evidence type="ECO:0000313" key="3">
    <source>
        <dbReference type="Proteomes" id="UP000054988"/>
    </source>
</evidence>
<name>A0A0W0F592_MONRR</name>